<keyword evidence="7" id="KW-0254">Endocytosis</keyword>
<dbReference type="GO" id="GO:0005737">
    <property type="term" value="C:cytoplasm"/>
    <property type="evidence" value="ECO:0007669"/>
    <property type="project" value="UniProtKB-SubCell"/>
</dbReference>
<feature type="compositionally biased region" description="Polar residues" evidence="10">
    <location>
        <begin position="870"/>
        <end position="879"/>
    </location>
</feature>
<comment type="similarity">
    <text evidence="2">Belongs to the synaptojanin family.</text>
</comment>
<dbReference type="InterPro" id="IPR000300">
    <property type="entry name" value="IPPc"/>
</dbReference>
<keyword evidence="6" id="KW-0963">Cytoplasm</keyword>
<dbReference type="GO" id="GO:0043813">
    <property type="term" value="F:phosphatidylinositol-3,5-bisphosphate 5-phosphatase activity"/>
    <property type="evidence" value="ECO:0007669"/>
    <property type="project" value="TreeGrafter"/>
</dbReference>
<dbReference type="Pfam" id="PF02383">
    <property type="entry name" value="Syja_N"/>
    <property type="match status" value="1"/>
</dbReference>
<dbReference type="InterPro" id="IPR036691">
    <property type="entry name" value="Endo/exonu/phosph_ase_sf"/>
</dbReference>
<evidence type="ECO:0000256" key="9">
    <source>
        <dbReference type="ARBA" id="ARBA00022927"/>
    </source>
</evidence>
<evidence type="ECO:0000256" key="6">
    <source>
        <dbReference type="ARBA" id="ARBA00022490"/>
    </source>
</evidence>
<comment type="similarity">
    <text evidence="3">In the central section; belongs to the inositol 1,4,5-trisphosphate 5-phosphatase family.</text>
</comment>
<comment type="subcellular location">
    <subcellularLocation>
        <location evidence="1">Cytoplasm</location>
    </subcellularLocation>
</comment>
<keyword evidence="9" id="KW-0653">Protein transport</keyword>
<dbReference type="FunFam" id="3.60.10.10:FF:000029">
    <property type="entry name" value="Inositol polyphosphate 5-phosphatase"/>
    <property type="match status" value="1"/>
</dbReference>
<dbReference type="OrthoDB" id="405996at2759"/>
<reference evidence="13" key="2">
    <citation type="submission" date="2012-08" db="EMBL/GenBank/DDBJ databases">
        <title>Genome sequence of Kazachstania naganishii.</title>
        <authorList>
            <person name="Gordon J.L."/>
            <person name="Armisen D."/>
            <person name="Proux-Wera E."/>
            <person name="OhEigeartaigh S.S."/>
            <person name="Byrne K.P."/>
            <person name="Wolfe K.H."/>
        </authorList>
    </citation>
    <scope>NUCLEOTIDE SEQUENCE [LARGE SCALE GENOMIC DNA]</scope>
    <source>
        <strain evidence="13">ATCC MYA-139 / BCRC 22969 / CBS 8797 / CCRC 22969 / KCTC 17520 / NBRC 10181 / NCYC 3082</strain>
    </source>
</reference>
<dbReference type="InterPro" id="IPR002013">
    <property type="entry name" value="SAC_dom"/>
</dbReference>
<dbReference type="EC" id="3.1.3.36" evidence="4"/>
<dbReference type="EMBL" id="HE978318">
    <property type="protein sequence ID" value="CCK70616.1"/>
    <property type="molecule type" value="Genomic_DNA"/>
</dbReference>
<dbReference type="PANTHER" id="PTHR11200">
    <property type="entry name" value="INOSITOL 5-PHOSPHATASE"/>
    <property type="match status" value="1"/>
</dbReference>
<dbReference type="Gene3D" id="3.60.10.10">
    <property type="entry name" value="Endonuclease/exonuclease/phosphatase"/>
    <property type="match status" value="1"/>
</dbReference>
<dbReference type="GO" id="GO:0016020">
    <property type="term" value="C:membrane"/>
    <property type="evidence" value="ECO:0007669"/>
    <property type="project" value="EnsemblFungi"/>
</dbReference>
<dbReference type="OMA" id="FPYFHEM"/>
<evidence type="ECO:0000256" key="10">
    <source>
        <dbReference type="SAM" id="MobiDB-lite"/>
    </source>
</evidence>
<keyword evidence="8" id="KW-0378">Hydrolase</keyword>
<dbReference type="GO" id="GO:0006897">
    <property type="term" value="P:endocytosis"/>
    <property type="evidence" value="ECO:0007669"/>
    <property type="project" value="UniProtKB-KW"/>
</dbReference>
<proteinExistence type="inferred from homology"/>
<dbReference type="Proteomes" id="UP000006310">
    <property type="component" value="Chromosome 5"/>
</dbReference>
<keyword evidence="13" id="KW-1185">Reference proteome</keyword>
<evidence type="ECO:0000313" key="12">
    <source>
        <dbReference type="EMBL" id="CCK70616.1"/>
    </source>
</evidence>
<dbReference type="SMART" id="SM00128">
    <property type="entry name" value="IPPc"/>
    <property type="match status" value="1"/>
</dbReference>
<dbReference type="KEGG" id="kng:KNAG_0E03590"/>
<sequence length="944" mass="108175">MSPNTRLFIGRSPRSIVLSRDGYNFRFQRFYGTGQTGPQVQKVPTLVIKSISSEELSNKTQYVELPNYVFDAFLGLITVHGSIYLMTVSGSQNVAFPRWRMENARLIPYEKIYRVIDVDFFSLDSAVFDSFHFERSEQNNDKLINEHPCGPLKKMFRDGSFHYSKNLDISTTIKNHGNAHSFEYIINNCEPTFIWNSPLVEEIITWRGRVPQEERQLFDNSQMLAFVIRGFCRTAVVQKGSDISTVTLISRISTEAKEYSLSNECMNEEGEVPNSVESEIVVTTNEFMFSYKQLGANIPLFWEYTEGQLLSRKLKILKDAGHTQLAFEKHFDTLESKYGVVSVVNLVKPRSESQETLAMIYKKCAEQKGVKITNLEYSLNSLTKTPHKLLYLLKEDIYEFGAFAYDLSKGIYFGKQTGVLRISTMESVEKQVKVQMIISKETIELATKEIKDFNLTASFIDLHDQLWVEHGMLLDRLYSKNSKNLGKYRKVYFKLFHSKVRLYDPLHFYITQHLKQIKDKFTYEKDTTIFCGTFNISGKLTEESLRQWLVPEGSPGDELANIYIIGLEELIELTPGHMLSTDPYVKFYWEKKISSELNAASDKKYIKCWSTQLGGVLLLFFAAESEASKIKNIEGDVRKTGFGGMTSNKGAVAMSFNYSATSFCVIVSHLAAGLDNVEQRHNDYKTIFKNIRFARGSRIKDHDAVIWMGDFNYRILMSNEDVRRLIQDKEFSKLFQRDQLNQQMISGESFPYFHEMPINFPPTYKFDPGTKTYDTSEKMRIPAWTDRILTKGEVLKQLAYGYADDITFSDHRPVYATFQARITVVDDEKRNSLFTSIYERINTKLASMDDAEKTAFLNENSLDTDRGTAGATSKSSPAEGSTEGANPGNKLPPPSSDMKKWWIGRGKQVKVVLNVDPSKVMLNSKRDPNPFTDDKSEPLFINRP</sequence>
<gene>
    <name evidence="12" type="primary">KNAG0E03590</name>
    <name evidence="12" type="ordered locus">KNAG_0E03590</name>
</gene>
<feature type="region of interest" description="Disordered" evidence="10">
    <location>
        <begin position="858"/>
        <end position="900"/>
    </location>
</feature>
<dbReference type="PANTHER" id="PTHR11200:SF269">
    <property type="entry name" value="PHOSPHATIDYLINOSITOL 4,5-BISPHOSPHATE 5-PHOSPHATASE INP51"/>
    <property type="match status" value="1"/>
</dbReference>
<dbReference type="GO" id="GO:0015031">
    <property type="term" value="P:protein transport"/>
    <property type="evidence" value="ECO:0007669"/>
    <property type="project" value="UniProtKB-KW"/>
</dbReference>
<dbReference type="GeneID" id="34526316"/>
<dbReference type="SUPFAM" id="SSF56219">
    <property type="entry name" value="DNase I-like"/>
    <property type="match status" value="1"/>
</dbReference>
<evidence type="ECO:0000256" key="7">
    <source>
        <dbReference type="ARBA" id="ARBA00022583"/>
    </source>
</evidence>
<evidence type="ECO:0000256" key="2">
    <source>
        <dbReference type="ARBA" id="ARBA00008943"/>
    </source>
</evidence>
<feature type="region of interest" description="Disordered" evidence="10">
    <location>
        <begin position="917"/>
        <end position="944"/>
    </location>
</feature>
<evidence type="ECO:0000256" key="8">
    <source>
        <dbReference type="ARBA" id="ARBA00022801"/>
    </source>
</evidence>
<evidence type="ECO:0000256" key="1">
    <source>
        <dbReference type="ARBA" id="ARBA00004496"/>
    </source>
</evidence>
<dbReference type="GO" id="GO:0046856">
    <property type="term" value="P:phosphatidylinositol dephosphorylation"/>
    <property type="evidence" value="ECO:0007669"/>
    <property type="project" value="EnsemblFungi"/>
</dbReference>
<evidence type="ECO:0000313" key="13">
    <source>
        <dbReference type="Proteomes" id="UP000006310"/>
    </source>
</evidence>
<dbReference type="HOGENOM" id="CLU_003016_2_1_1"/>
<keyword evidence="5" id="KW-0813">Transport</keyword>
<feature type="domain" description="SAC" evidence="11">
    <location>
        <begin position="152"/>
        <end position="480"/>
    </location>
</feature>
<evidence type="ECO:0000256" key="5">
    <source>
        <dbReference type="ARBA" id="ARBA00022448"/>
    </source>
</evidence>
<dbReference type="STRING" id="1071383.J7S808"/>
<dbReference type="AlphaFoldDB" id="J7S808"/>
<dbReference type="RefSeq" id="XP_022464862.1">
    <property type="nucleotide sequence ID" value="XM_022608358.1"/>
</dbReference>
<name>J7S808_HUIN7</name>
<dbReference type="Pfam" id="PF22669">
    <property type="entry name" value="Exo_endo_phos2"/>
    <property type="match status" value="1"/>
</dbReference>
<reference evidence="12 13" key="1">
    <citation type="journal article" date="2011" name="Proc. Natl. Acad. Sci. U.S.A.">
        <title>Evolutionary erosion of yeast sex chromosomes by mating-type switching accidents.</title>
        <authorList>
            <person name="Gordon J.L."/>
            <person name="Armisen D."/>
            <person name="Proux-Wera E."/>
            <person name="Oheigeartaigh S.S."/>
            <person name="Byrne K.P."/>
            <person name="Wolfe K.H."/>
        </authorList>
    </citation>
    <scope>NUCLEOTIDE SEQUENCE [LARGE SCALE GENOMIC DNA]</scope>
    <source>
        <strain evidence="13">ATCC MYA-139 / BCRC 22969 / CBS 8797 / CCRC 22969 / KCTC 17520 / NBRC 10181 / NCYC 3082</strain>
    </source>
</reference>
<protein>
    <recommendedName>
        <fullName evidence="4">phosphoinositide 5-phosphatase</fullName>
        <ecNumber evidence="4">3.1.3.36</ecNumber>
    </recommendedName>
</protein>
<evidence type="ECO:0000259" key="11">
    <source>
        <dbReference type="PROSITE" id="PS50275"/>
    </source>
</evidence>
<feature type="compositionally biased region" description="Basic and acidic residues" evidence="10">
    <location>
        <begin position="924"/>
        <end position="937"/>
    </location>
</feature>
<dbReference type="PROSITE" id="PS50275">
    <property type="entry name" value="SAC"/>
    <property type="match status" value="1"/>
</dbReference>
<evidence type="ECO:0000256" key="4">
    <source>
        <dbReference type="ARBA" id="ARBA00013044"/>
    </source>
</evidence>
<accession>J7S808</accession>
<evidence type="ECO:0000256" key="3">
    <source>
        <dbReference type="ARBA" id="ARBA00009678"/>
    </source>
</evidence>
<dbReference type="eggNOG" id="KOG0566">
    <property type="taxonomic scope" value="Eukaryota"/>
</dbReference>
<dbReference type="GO" id="GO:0004439">
    <property type="term" value="F:phosphatidylinositol-4,5-bisphosphate 5-phosphatase activity"/>
    <property type="evidence" value="ECO:0007669"/>
    <property type="project" value="UniProtKB-EC"/>
</dbReference>
<dbReference type="InterPro" id="IPR046985">
    <property type="entry name" value="IP5"/>
</dbReference>
<organism evidence="12 13">
    <name type="scientific">Huiozyma naganishii (strain ATCC MYA-139 / BCRC 22969 / CBS 8797 / KCTC 17520 / NBRC 10181 / NCYC 3082 / Yp74L-3)</name>
    <name type="common">Yeast</name>
    <name type="synonym">Kazachstania naganishii</name>
    <dbReference type="NCBI Taxonomy" id="1071383"/>
    <lineage>
        <taxon>Eukaryota</taxon>
        <taxon>Fungi</taxon>
        <taxon>Dikarya</taxon>
        <taxon>Ascomycota</taxon>
        <taxon>Saccharomycotina</taxon>
        <taxon>Saccharomycetes</taxon>
        <taxon>Saccharomycetales</taxon>
        <taxon>Saccharomycetaceae</taxon>
        <taxon>Huiozyma</taxon>
    </lineage>
</organism>